<dbReference type="EMBL" id="CAWYQH010000119">
    <property type="protein sequence ID" value="CAK8691757.1"/>
    <property type="molecule type" value="Genomic_DNA"/>
</dbReference>
<feature type="region of interest" description="Disordered" evidence="4">
    <location>
        <begin position="1091"/>
        <end position="1127"/>
    </location>
</feature>
<feature type="compositionally biased region" description="Basic and acidic residues" evidence="4">
    <location>
        <begin position="705"/>
        <end position="723"/>
    </location>
</feature>
<dbReference type="PRINTS" id="PR00453">
    <property type="entry name" value="VWFADOMAIN"/>
</dbReference>
<keyword evidence="5" id="KW-0732">Signal</keyword>
<dbReference type="Gene3D" id="2.60.120.200">
    <property type="match status" value="1"/>
</dbReference>
<protein>
    <recommendedName>
        <fullName evidence="6">VWFA domain-containing protein</fullName>
    </recommendedName>
</protein>
<evidence type="ECO:0000313" key="8">
    <source>
        <dbReference type="Proteomes" id="UP001642483"/>
    </source>
</evidence>
<dbReference type="Gene3D" id="3.40.50.410">
    <property type="entry name" value="von Willebrand factor, type A domain"/>
    <property type="match status" value="1"/>
</dbReference>
<dbReference type="InterPro" id="IPR050149">
    <property type="entry name" value="Collagen_superfamily"/>
</dbReference>
<reference evidence="7 8" key="1">
    <citation type="submission" date="2024-02" db="EMBL/GenBank/DDBJ databases">
        <authorList>
            <person name="Daric V."/>
            <person name="Darras S."/>
        </authorList>
    </citation>
    <scope>NUCLEOTIDE SEQUENCE [LARGE SCALE GENOMIC DNA]</scope>
</reference>
<evidence type="ECO:0000259" key="6">
    <source>
        <dbReference type="PROSITE" id="PS50234"/>
    </source>
</evidence>
<feature type="region of interest" description="Disordered" evidence="4">
    <location>
        <begin position="1140"/>
        <end position="1159"/>
    </location>
</feature>
<name>A0ABP0GJ61_CLALP</name>
<keyword evidence="1" id="KW-0964">Secreted</keyword>
<feature type="signal peptide" evidence="5">
    <location>
        <begin position="1"/>
        <end position="24"/>
    </location>
</feature>
<dbReference type="Pfam" id="PF01391">
    <property type="entry name" value="Collagen"/>
    <property type="match status" value="4"/>
</dbReference>
<feature type="region of interest" description="Disordered" evidence="4">
    <location>
        <begin position="41"/>
        <end position="71"/>
    </location>
</feature>
<gene>
    <name evidence="7" type="ORF">CVLEPA_LOCUS24518</name>
</gene>
<feature type="domain" description="VWFA" evidence="6">
    <location>
        <begin position="82"/>
        <end position="264"/>
    </location>
</feature>
<evidence type="ECO:0000256" key="3">
    <source>
        <dbReference type="ARBA" id="ARBA00023119"/>
    </source>
</evidence>
<feature type="region of interest" description="Disordered" evidence="4">
    <location>
        <begin position="960"/>
        <end position="1079"/>
    </location>
</feature>
<dbReference type="InterPro" id="IPR036465">
    <property type="entry name" value="vWFA_dom_sf"/>
</dbReference>
<dbReference type="SUPFAM" id="SSF53300">
    <property type="entry name" value="vWA-like"/>
    <property type="match status" value="1"/>
</dbReference>
<dbReference type="InterPro" id="IPR002035">
    <property type="entry name" value="VWF_A"/>
</dbReference>
<keyword evidence="3" id="KW-0176">Collagen</keyword>
<dbReference type="InterPro" id="IPR013320">
    <property type="entry name" value="ConA-like_dom_sf"/>
</dbReference>
<dbReference type="PANTHER" id="PTHR24023">
    <property type="entry name" value="COLLAGEN ALPHA"/>
    <property type="match status" value="1"/>
</dbReference>
<organism evidence="7 8">
    <name type="scientific">Clavelina lepadiformis</name>
    <name type="common">Light-bulb sea squirt</name>
    <name type="synonym">Ascidia lepadiformis</name>
    <dbReference type="NCBI Taxonomy" id="159417"/>
    <lineage>
        <taxon>Eukaryota</taxon>
        <taxon>Metazoa</taxon>
        <taxon>Chordata</taxon>
        <taxon>Tunicata</taxon>
        <taxon>Ascidiacea</taxon>
        <taxon>Aplousobranchia</taxon>
        <taxon>Clavelinidae</taxon>
        <taxon>Clavelina</taxon>
    </lineage>
</organism>
<evidence type="ECO:0000256" key="1">
    <source>
        <dbReference type="ARBA" id="ARBA00022525"/>
    </source>
</evidence>
<sequence>MIMREKFVKTTWFVLLLLSSLTSAYVTDEFVRFLQEQSALNRNETSQSPDTGTLRVTSQEVPSETSSSGSRLNALCRHQRLDLLFVLDGSKSVKAQNFQKMLEFTSEMAGSFTIGRDSTQVAVMQYSGCIHPHIYLNDQTSVRELQSVILGIKYEAKGTATGRALRFASHKMFSKRKGARDVGGGARRTMIFITDGKWSIKEEISDAVRQLEDKHVERFAIGIGKTARSANLSSIVSNPIATHHRYITDYVSLTQVRQDFLQELCREEQPCQDGNIDVINATGYDVIRMVGMETKVGVNRAEGSNDEATVYGVRRQSGVIVSPTRSLFKQRLPRKFAIISIFRMLEATPHISWNLLEFGHRNGNVTIALKIAGDEEEVHYVMHDIIGGKHTVKFKKVSKLFRSGYHKVALYVSQIQASLYIDCSGPEHRPLSALPDRDLPDGDIAVARNVVTRDTVAVDIQQLWIVCSATYQSHSDVFDCFDVGRRREKNNNAMTSLTSNNKNDNDVATLFSEEASSRSSFPVQSLPGGQVRFPQNHVIASVRSQPIEETPRLGDVTGGDRTVPGSVELGLKQSPAPGRLDRSRQCLPGWPGLRGPKGHHGDRGEVGKRGMPGRYGQQGNPGASGHRGSQGAGGPPGPQGFKGEKGPPGTKGDIGRIGAPGITGHMGPPGTPGYPGRMGTPGASGPKGERGTSGDVGRPGPPGKEGLRGRDGAGRGRPGEKGKKGSHGMPGARGAKGEIGFRGLPGLRGEDGMKGVEGAPGNDGKSGRKGEEGFPGIPGIMGPTGAKGNRGPRGEKGSSGVSGPRGDPGKPGQKGQRGIPGVAGFPGAPGYVGPKGHKGMEGAVGKIGKVGRPGSPGVDGKKGDPGPRGPQGKEGLIGPPGARGPQGPPGAIGLPGFKGSTGRTGPQGKTGLAGERGPQGPQGPTRSLEEIEVLIRRTLSEMIPVYTNVLRHQRQRCLPPSSIIAKPGPPGDNGPPGQPGQPGMKGNQGLTGVPGIQGSRGQNGARGAKGDKGDIGARGRSLQGPQGPPGPIGRPGSPGRSDRGMNGEKGTQGVVGPRGYPGRQGLDGTPGVCDPSRCGAFPAHQQIQERIDSNNKGPPSSPASVPPGGAILVTKGRQEPPPGSAAHVPEHVRIQGVGPRVLQHLKGPRGVPSVNIGRN</sequence>
<evidence type="ECO:0000256" key="5">
    <source>
        <dbReference type="SAM" id="SignalP"/>
    </source>
</evidence>
<feature type="compositionally biased region" description="Basic and acidic residues" evidence="4">
    <location>
        <begin position="599"/>
        <end position="608"/>
    </location>
</feature>
<dbReference type="SMART" id="SM00210">
    <property type="entry name" value="TSPN"/>
    <property type="match status" value="1"/>
</dbReference>
<dbReference type="Pfam" id="PF00092">
    <property type="entry name" value="VWA"/>
    <property type="match status" value="1"/>
</dbReference>
<dbReference type="PANTHER" id="PTHR24023:SF1082">
    <property type="entry name" value="COLLAGEN TRIPLE HELIX REPEAT"/>
    <property type="match status" value="1"/>
</dbReference>
<dbReference type="InterPro" id="IPR008160">
    <property type="entry name" value="Collagen"/>
</dbReference>
<keyword evidence="2" id="KW-0677">Repeat</keyword>
<accession>A0ABP0GJ61</accession>
<keyword evidence="8" id="KW-1185">Reference proteome</keyword>
<feature type="region of interest" description="Disordered" evidence="4">
    <location>
        <begin position="550"/>
        <end position="927"/>
    </location>
</feature>
<evidence type="ECO:0000256" key="2">
    <source>
        <dbReference type="ARBA" id="ARBA00022737"/>
    </source>
</evidence>
<proteinExistence type="predicted"/>
<evidence type="ECO:0000313" key="7">
    <source>
        <dbReference type="EMBL" id="CAK8691757.1"/>
    </source>
</evidence>
<evidence type="ECO:0000256" key="4">
    <source>
        <dbReference type="SAM" id="MobiDB-lite"/>
    </source>
</evidence>
<feature type="compositionally biased region" description="Basic and acidic residues" evidence="4">
    <location>
        <begin position="1008"/>
        <end position="1017"/>
    </location>
</feature>
<feature type="chain" id="PRO_5046532755" description="VWFA domain-containing protein" evidence="5">
    <location>
        <begin position="25"/>
        <end position="1159"/>
    </location>
</feature>
<dbReference type="PROSITE" id="PS50234">
    <property type="entry name" value="VWFA"/>
    <property type="match status" value="1"/>
</dbReference>
<feature type="compositionally biased region" description="Pro residues" evidence="4">
    <location>
        <begin position="967"/>
        <end position="979"/>
    </location>
</feature>
<feature type="compositionally biased region" description="Low complexity" evidence="4">
    <location>
        <begin position="877"/>
        <end position="892"/>
    </location>
</feature>
<dbReference type="SMART" id="SM00327">
    <property type="entry name" value="VWA"/>
    <property type="match status" value="1"/>
</dbReference>
<comment type="caution">
    <text evidence="7">The sequence shown here is derived from an EMBL/GenBank/DDBJ whole genome shotgun (WGS) entry which is preliminary data.</text>
</comment>
<dbReference type="Proteomes" id="UP001642483">
    <property type="component" value="Unassembled WGS sequence"/>
</dbReference>
<dbReference type="InterPro" id="IPR048287">
    <property type="entry name" value="TSPN-like_N"/>
</dbReference>
<dbReference type="SUPFAM" id="SSF49899">
    <property type="entry name" value="Concanavalin A-like lectins/glucanases"/>
    <property type="match status" value="1"/>
</dbReference>